<accession>A0A4S8K6W0</accession>
<proteinExistence type="predicted"/>
<sequence length="149" mass="17149">MENIMSHSSSPFLLSNNMIPTSALQELTNPRNKGCRIVDLSFKLQTCHNNSHANKIRGVEFAFLQCEVINLARGKYFYVDYHTVSLQLREEPKFREIRAWHHPKLAFDPMRATNVSNLNKFGFLIVTSFFARAKNAFSGDGYRLYQKGS</sequence>
<organism evidence="1 2">
    <name type="scientific">Musa balbisiana</name>
    <name type="common">Banana</name>
    <dbReference type="NCBI Taxonomy" id="52838"/>
    <lineage>
        <taxon>Eukaryota</taxon>
        <taxon>Viridiplantae</taxon>
        <taxon>Streptophyta</taxon>
        <taxon>Embryophyta</taxon>
        <taxon>Tracheophyta</taxon>
        <taxon>Spermatophyta</taxon>
        <taxon>Magnoliopsida</taxon>
        <taxon>Liliopsida</taxon>
        <taxon>Zingiberales</taxon>
        <taxon>Musaceae</taxon>
        <taxon>Musa</taxon>
    </lineage>
</organism>
<dbReference type="EMBL" id="PYDT01000002">
    <property type="protein sequence ID" value="THU70661.1"/>
    <property type="molecule type" value="Genomic_DNA"/>
</dbReference>
<dbReference type="AlphaFoldDB" id="A0A4S8K6W0"/>
<comment type="caution">
    <text evidence="1">The sequence shown here is derived from an EMBL/GenBank/DDBJ whole genome shotgun (WGS) entry which is preliminary data.</text>
</comment>
<reference evidence="1 2" key="1">
    <citation type="journal article" date="2019" name="Nat. Plants">
        <title>Genome sequencing of Musa balbisiana reveals subgenome evolution and function divergence in polyploid bananas.</title>
        <authorList>
            <person name="Yao X."/>
        </authorList>
    </citation>
    <scope>NUCLEOTIDE SEQUENCE [LARGE SCALE GENOMIC DNA]</scope>
    <source>
        <strain evidence="2">cv. DH-PKW</strain>
        <tissue evidence="1">Leaves</tissue>
    </source>
</reference>
<gene>
    <name evidence="1" type="ORF">C4D60_Mb08t27320</name>
</gene>
<protein>
    <submittedName>
        <fullName evidence="1">Uncharacterized protein</fullName>
    </submittedName>
</protein>
<evidence type="ECO:0000313" key="2">
    <source>
        <dbReference type="Proteomes" id="UP000317650"/>
    </source>
</evidence>
<evidence type="ECO:0000313" key="1">
    <source>
        <dbReference type="EMBL" id="THU70661.1"/>
    </source>
</evidence>
<keyword evidence="2" id="KW-1185">Reference proteome</keyword>
<dbReference type="Proteomes" id="UP000317650">
    <property type="component" value="Chromosome 8"/>
</dbReference>
<name>A0A4S8K6W0_MUSBA</name>